<name>T0LB99_9MICR</name>
<dbReference type="EMBL" id="KE647123">
    <property type="protein sequence ID" value="EQB61564.1"/>
    <property type="molecule type" value="Genomic_DNA"/>
</dbReference>
<proteinExistence type="predicted"/>
<dbReference type="OrthoDB" id="2194601at2759"/>
<accession>T0LB99</accession>
<sequence>MNILWYLTLLYCSVSPSNDLQQELNKAVADICNQSTKEYQECVQQNNYNNNNIQPTYFLQPNVPTASYNSLQSTTQNQSNAVPQTYPVMQQTAPVYSNAQTYPVPQATIAPVIPTQSVVPITPEYSTVVAPVVQPTVAPIASAVVQQVQTPNPVICSPSKTNKSLSSLLRENPLARKQVMSFLEYSGVPPPWDQLLDFETTTHHQLPDPETLFSKIRKQLLTFDKVKTCIVEALMVIEKFINRGKGYLAEDLRDLCQHKIMLNNIMQRLRAKPAYEFRSLLFKRFAEIKCKIQETEKSFFRMKNWLLKIRALSKKL</sequence>
<dbReference type="HOGENOM" id="CLU_880270_0_0_1"/>
<reference evidence="2 3" key="1">
    <citation type="journal article" date="2013" name="BMC Genomics">
        <title>Genome sequencing and comparative genomics of honey bee microsporidia, Nosema apis reveal novel insights into host-parasite interactions.</title>
        <authorList>
            <person name="Chen Yp."/>
            <person name="Pettis J.S."/>
            <person name="Zhao Y."/>
            <person name="Liu X."/>
            <person name="Tallon L.J."/>
            <person name="Sadzewicz L.D."/>
            <person name="Li R."/>
            <person name="Zheng H."/>
            <person name="Huang S."/>
            <person name="Zhang X."/>
            <person name="Hamilton M.C."/>
            <person name="Pernal S.F."/>
            <person name="Melathopoulos A.P."/>
            <person name="Yan X."/>
            <person name="Evans J.D."/>
        </authorList>
    </citation>
    <scope>NUCLEOTIDE SEQUENCE [LARGE SCALE GENOMIC DNA]</scope>
    <source>
        <strain evidence="2 3">BRL 01</strain>
    </source>
</reference>
<dbReference type="VEuPathDB" id="MicrosporidiaDB:NAPIS_ORF00861"/>
<keyword evidence="3" id="KW-1185">Reference proteome</keyword>
<organism evidence="2 3">
    <name type="scientific">Vairimorpha apis BRL 01</name>
    <dbReference type="NCBI Taxonomy" id="1037528"/>
    <lineage>
        <taxon>Eukaryota</taxon>
        <taxon>Fungi</taxon>
        <taxon>Fungi incertae sedis</taxon>
        <taxon>Microsporidia</taxon>
        <taxon>Nosematidae</taxon>
        <taxon>Vairimorpha</taxon>
    </lineage>
</organism>
<dbReference type="AlphaFoldDB" id="T0LB99"/>
<feature type="chain" id="PRO_5004579872" evidence="1">
    <location>
        <begin position="17"/>
        <end position="316"/>
    </location>
</feature>
<feature type="signal peptide" evidence="1">
    <location>
        <begin position="1"/>
        <end position="16"/>
    </location>
</feature>
<evidence type="ECO:0000256" key="1">
    <source>
        <dbReference type="SAM" id="SignalP"/>
    </source>
</evidence>
<evidence type="ECO:0000313" key="3">
    <source>
        <dbReference type="Proteomes" id="UP000053780"/>
    </source>
</evidence>
<dbReference type="Proteomes" id="UP000053780">
    <property type="component" value="Unassembled WGS sequence"/>
</dbReference>
<protein>
    <submittedName>
        <fullName evidence="2">Uncharacterized protein</fullName>
    </submittedName>
</protein>
<keyword evidence="1" id="KW-0732">Signal</keyword>
<gene>
    <name evidence="2" type="ORF">NAPIS_ORF00861</name>
</gene>
<evidence type="ECO:0000313" key="2">
    <source>
        <dbReference type="EMBL" id="EQB61564.1"/>
    </source>
</evidence>